<dbReference type="GO" id="GO:0007189">
    <property type="term" value="P:adenylate cyclase-activating G protein-coupled receptor signaling pathway"/>
    <property type="evidence" value="ECO:0007669"/>
    <property type="project" value="TreeGrafter"/>
</dbReference>
<evidence type="ECO:0000313" key="2">
    <source>
        <dbReference type="Ensembl" id="ENSGWIP00000021988.1"/>
    </source>
</evidence>
<dbReference type="GO" id="GO:0005886">
    <property type="term" value="C:plasma membrane"/>
    <property type="evidence" value="ECO:0007669"/>
    <property type="project" value="TreeGrafter"/>
</dbReference>
<dbReference type="Proteomes" id="UP000694680">
    <property type="component" value="Chromosome 8"/>
</dbReference>
<protein>
    <submittedName>
        <fullName evidence="2">Uncharacterized protein</fullName>
    </submittedName>
</protein>
<evidence type="ECO:0000313" key="3">
    <source>
        <dbReference type="Proteomes" id="UP000694680"/>
    </source>
</evidence>
<keyword evidence="1" id="KW-0472">Membrane</keyword>
<dbReference type="PANTHER" id="PTHR12011">
    <property type="entry name" value="ADHESION G-PROTEIN COUPLED RECEPTOR"/>
    <property type="match status" value="1"/>
</dbReference>
<accession>A0A8C5EJ59</accession>
<evidence type="ECO:0000256" key="1">
    <source>
        <dbReference type="SAM" id="Phobius"/>
    </source>
</evidence>
<dbReference type="Ensembl" id="ENSGWIT00000024104.1">
    <property type="protein sequence ID" value="ENSGWIP00000021988.1"/>
    <property type="gene ID" value="ENSGWIG00000011823.1"/>
</dbReference>
<dbReference type="Gene3D" id="1.20.1070.10">
    <property type="entry name" value="Rhodopsin 7-helix transmembrane proteins"/>
    <property type="match status" value="1"/>
</dbReference>
<dbReference type="PANTHER" id="PTHR12011:SF469">
    <property type="entry name" value="ADHESION G PROTEIN-COUPLED RECEPTOR E1-RELATED"/>
    <property type="match status" value="1"/>
</dbReference>
<dbReference type="AlphaFoldDB" id="A0A8C5EJ59"/>
<keyword evidence="3" id="KW-1185">Reference proteome</keyword>
<reference evidence="2" key="3">
    <citation type="submission" date="2025-09" db="UniProtKB">
        <authorList>
            <consortium name="Ensembl"/>
        </authorList>
    </citation>
    <scope>IDENTIFICATION</scope>
</reference>
<reference evidence="2" key="2">
    <citation type="submission" date="2025-08" db="UniProtKB">
        <authorList>
            <consortium name="Ensembl"/>
        </authorList>
    </citation>
    <scope>IDENTIFICATION</scope>
</reference>
<keyword evidence="1" id="KW-0812">Transmembrane</keyword>
<organism evidence="2 3">
    <name type="scientific">Gouania willdenowi</name>
    <name type="common">Blunt-snouted clingfish</name>
    <name type="synonym">Lepadogaster willdenowi</name>
    <dbReference type="NCBI Taxonomy" id="441366"/>
    <lineage>
        <taxon>Eukaryota</taxon>
        <taxon>Metazoa</taxon>
        <taxon>Chordata</taxon>
        <taxon>Craniata</taxon>
        <taxon>Vertebrata</taxon>
        <taxon>Euteleostomi</taxon>
        <taxon>Actinopterygii</taxon>
        <taxon>Neopterygii</taxon>
        <taxon>Teleostei</taxon>
        <taxon>Neoteleostei</taxon>
        <taxon>Acanthomorphata</taxon>
        <taxon>Ovalentaria</taxon>
        <taxon>Blenniimorphae</taxon>
        <taxon>Blenniiformes</taxon>
        <taxon>Gobiesocoidei</taxon>
        <taxon>Gobiesocidae</taxon>
        <taxon>Gobiesocinae</taxon>
        <taxon>Gouania</taxon>
    </lineage>
</organism>
<keyword evidence="1" id="KW-1133">Transmembrane helix</keyword>
<proteinExistence type="predicted"/>
<reference evidence="2" key="1">
    <citation type="submission" date="2020-06" db="EMBL/GenBank/DDBJ databases">
        <authorList>
            <consortium name="Wellcome Sanger Institute Data Sharing"/>
        </authorList>
    </citation>
    <scope>NUCLEOTIDE SEQUENCE [LARGE SCALE GENOMIC DNA]</scope>
</reference>
<feature type="transmembrane region" description="Helical" evidence="1">
    <location>
        <begin position="34"/>
        <end position="62"/>
    </location>
</feature>
<sequence length="131" mass="15621">YYYTLAGSSQDLLIALFRVCSCNYHQHDKYPLRVYYFIILGCTWVLSLYHTSLFFQVLFIVLNSQQGTFLYIVHCLLNKEVKHTWCQQFSNNDRTMCPRNCAGFILPWKTNHSFLPTGSFYCIRWSYDLTR</sequence>
<name>A0A8C5EJ59_GOUWI</name>
<dbReference type="GO" id="GO:0004930">
    <property type="term" value="F:G protein-coupled receptor activity"/>
    <property type="evidence" value="ECO:0007669"/>
    <property type="project" value="TreeGrafter"/>
</dbReference>